<feature type="region of interest" description="Disordered" evidence="1">
    <location>
        <begin position="1"/>
        <end position="33"/>
    </location>
</feature>
<proteinExistence type="predicted"/>
<organism evidence="3 4">
    <name type="scientific">Coniophora puteana (strain RWD-64-598)</name>
    <name type="common">Brown rot fungus</name>
    <dbReference type="NCBI Taxonomy" id="741705"/>
    <lineage>
        <taxon>Eukaryota</taxon>
        <taxon>Fungi</taxon>
        <taxon>Dikarya</taxon>
        <taxon>Basidiomycota</taxon>
        <taxon>Agaricomycotina</taxon>
        <taxon>Agaricomycetes</taxon>
        <taxon>Agaricomycetidae</taxon>
        <taxon>Boletales</taxon>
        <taxon>Coniophorineae</taxon>
        <taxon>Coniophoraceae</taxon>
        <taxon>Coniophora</taxon>
    </lineage>
</organism>
<dbReference type="EMBL" id="JH711579">
    <property type="protein sequence ID" value="EIW80445.1"/>
    <property type="molecule type" value="Genomic_DNA"/>
</dbReference>
<feature type="region of interest" description="Disordered" evidence="1">
    <location>
        <begin position="59"/>
        <end position="122"/>
    </location>
</feature>
<dbReference type="InterPro" id="IPR013087">
    <property type="entry name" value="Znf_C2H2_type"/>
</dbReference>
<comment type="caution">
    <text evidence="3">The sequence shown here is derived from an EMBL/GenBank/DDBJ whole genome shotgun (WGS) entry which is preliminary data.</text>
</comment>
<evidence type="ECO:0000256" key="1">
    <source>
        <dbReference type="SAM" id="MobiDB-lite"/>
    </source>
</evidence>
<dbReference type="AlphaFoldDB" id="A0A5M3MNY2"/>
<accession>A0A5M3MNY2</accession>
<dbReference type="OrthoDB" id="3199698at2759"/>
<evidence type="ECO:0000313" key="3">
    <source>
        <dbReference type="EMBL" id="EIW80445.1"/>
    </source>
</evidence>
<name>A0A5M3MNY2_CONPW</name>
<protein>
    <recommendedName>
        <fullName evidence="2">C2H2-type domain-containing protein</fullName>
    </recommendedName>
</protein>
<evidence type="ECO:0000313" key="4">
    <source>
        <dbReference type="Proteomes" id="UP000053558"/>
    </source>
</evidence>
<dbReference type="KEGG" id="cput:CONPUDRAFT_154475"/>
<dbReference type="RefSeq" id="XP_007769395.1">
    <property type="nucleotide sequence ID" value="XM_007771205.1"/>
</dbReference>
<sequence length="294" mass="33043">MPSQHSQHRKSKAKKSKSSKTKNAHQRYGCPVDGCERVCRNASGLTQHFHSQHAGDIQDYYHHQPAPPSPALPYSPPSRSPSPVDFSLEMLRSPSPPLASPSPQDTTSRNSPDIGEDPTVGDAVNVGKLTRYFHKYLTGRKCDPDSNFLPPGSPPNSLTPNNVDDWHPFDSRLAFETANFMFRQVQMSATYIDILCQLWALSLIKHGDDPPFRDHTHVYDTIDASKLGEIPWCCYIVRLHSLEYAEVVFLPIAYVSGRLVNARRRRSLFPQSSCSTLGTEVSYNNIVFVFDTRD</sequence>
<evidence type="ECO:0000259" key="2">
    <source>
        <dbReference type="PROSITE" id="PS00028"/>
    </source>
</evidence>
<feature type="domain" description="C2H2-type" evidence="2">
    <location>
        <begin position="30"/>
        <end position="53"/>
    </location>
</feature>
<feature type="compositionally biased region" description="Basic residues" evidence="1">
    <location>
        <begin position="1"/>
        <end position="25"/>
    </location>
</feature>
<gene>
    <name evidence="3" type="ORF">CONPUDRAFT_154475</name>
</gene>
<keyword evidence="4" id="KW-1185">Reference proteome</keyword>
<feature type="compositionally biased region" description="Pro residues" evidence="1">
    <location>
        <begin position="65"/>
        <end position="80"/>
    </location>
</feature>
<reference evidence="4" key="1">
    <citation type="journal article" date="2012" name="Science">
        <title>The Paleozoic origin of enzymatic lignin decomposition reconstructed from 31 fungal genomes.</title>
        <authorList>
            <person name="Floudas D."/>
            <person name="Binder M."/>
            <person name="Riley R."/>
            <person name="Barry K."/>
            <person name="Blanchette R.A."/>
            <person name="Henrissat B."/>
            <person name="Martinez A.T."/>
            <person name="Otillar R."/>
            <person name="Spatafora J.W."/>
            <person name="Yadav J.S."/>
            <person name="Aerts A."/>
            <person name="Benoit I."/>
            <person name="Boyd A."/>
            <person name="Carlson A."/>
            <person name="Copeland A."/>
            <person name="Coutinho P.M."/>
            <person name="de Vries R.P."/>
            <person name="Ferreira P."/>
            <person name="Findley K."/>
            <person name="Foster B."/>
            <person name="Gaskell J."/>
            <person name="Glotzer D."/>
            <person name="Gorecki P."/>
            <person name="Heitman J."/>
            <person name="Hesse C."/>
            <person name="Hori C."/>
            <person name="Igarashi K."/>
            <person name="Jurgens J.A."/>
            <person name="Kallen N."/>
            <person name="Kersten P."/>
            <person name="Kohler A."/>
            <person name="Kuees U."/>
            <person name="Kumar T.K.A."/>
            <person name="Kuo A."/>
            <person name="LaButti K."/>
            <person name="Larrondo L.F."/>
            <person name="Lindquist E."/>
            <person name="Ling A."/>
            <person name="Lombard V."/>
            <person name="Lucas S."/>
            <person name="Lundell T."/>
            <person name="Martin R."/>
            <person name="McLaughlin D.J."/>
            <person name="Morgenstern I."/>
            <person name="Morin E."/>
            <person name="Murat C."/>
            <person name="Nagy L.G."/>
            <person name="Nolan M."/>
            <person name="Ohm R.A."/>
            <person name="Patyshakuliyeva A."/>
            <person name="Rokas A."/>
            <person name="Ruiz-Duenas F.J."/>
            <person name="Sabat G."/>
            <person name="Salamov A."/>
            <person name="Samejima M."/>
            <person name="Schmutz J."/>
            <person name="Slot J.C."/>
            <person name="St John F."/>
            <person name="Stenlid J."/>
            <person name="Sun H."/>
            <person name="Sun S."/>
            <person name="Syed K."/>
            <person name="Tsang A."/>
            <person name="Wiebenga A."/>
            <person name="Young D."/>
            <person name="Pisabarro A."/>
            <person name="Eastwood D.C."/>
            <person name="Martin F."/>
            <person name="Cullen D."/>
            <person name="Grigoriev I.V."/>
            <person name="Hibbett D.S."/>
        </authorList>
    </citation>
    <scope>NUCLEOTIDE SEQUENCE [LARGE SCALE GENOMIC DNA]</scope>
    <source>
        <strain evidence="4">RWD-64-598 SS2</strain>
    </source>
</reference>
<dbReference type="PROSITE" id="PS00028">
    <property type="entry name" value="ZINC_FINGER_C2H2_1"/>
    <property type="match status" value="1"/>
</dbReference>
<dbReference type="Proteomes" id="UP000053558">
    <property type="component" value="Unassembled WGS sequence"/>
</dbReference>
<dbReference type="GeneID" id="19203270"/>